<keyword evidence="8" id="KW-0547">Nucleotide-binding</keyword>
<dbReference type="GO" id="GO:0003725">
    <property type="term" value="F:double-stranded RNA binding"/>
    <property type="evidence" value="ECO:0007669"/>
    <property type="project" value="InterPro"/>
</dbReference>
<dbReference type="OrthoDB" id="9814580at2"/>
<evidence type="ECO:0000313" key="14">
    <source>
        <dbReference type="Proteomes" id="UP000238042"/>
    </source>
</evidence>
<sequence>MQQEILNAVKVLKEGGLILYPTDTIWGIGCDATNEEAIEKVFKLKQRSKEKNLILLVESEKRLQDLVEVSALAWELIDISQKPMTIIYENPKNLPYNLISEDHTIGIRLTKDEFCKQLISKLNKPLVSTSANISGEASPKNFSSISPLILEGVDYIINLRHEEEKEYKASSIIKLSIDGKIKIIRE</sequence>
<keyword evidence="7" id="KW-0548">Nucleotidyltransferase</keyword>
<evidence type="ECO:0000256" key="11">
    <source>
        <dbReference type="ARBA" id="ARBA00048366"/>
    </source>
</evidence>
<keyword evidence="4" id="KW-0963">Cytoplasm</keyword>
<feature type="domain" description="YrdC-like" evidence="12">
    <location>
        <begin position="2"/>
        <end position="186"/>
    </location>
</feature>
<dbReference type="GO" id="GO:0005524">
    <property type="term" value="F:ATP binding"/>
    <property type="evidence" value="ECO:0007669"/>
    <property type="project" value="UniProtKB-KW"/>
</dbReference>
<evidence type="ECO:0000259" key="12">
    <source>
        <dbReference type="PROSITE" id="PS51163"/>
    </source>
</evidence>
<evidence type="ECO:0000256" key="4">
    <source>
        <dbReference type="ARBA" id="ARBA00022490"/>
    </source>
</evidence>
<proteinExistence type="inferred from homology"/>
<dbReference type="Proteomes" id="UP000238042">
    <property type="component" value="Unassembled WGS sequence"/>
</dbReference>
<dbReference type="GO" id="GO:0008033">
    <property type="term" value="P:tRNA processing"/>
    <property type="evidence" value="ECO:0007669"/>
    <property type="project" value="UniProtKB-KW"/>
</dbReference>
<dbReference type="AlphaFoldDB" id="A0A2S8AF42"/>
<dbReference type="EMBL" id="PSZM01000024">
    <property type="protein sequence ID" value="PQL94176.1"/>
    <property type="molecule type" value="Genomic_DNA"/>
</dbReference>
<gene>
    <name evidence="13" type="ORF">C4S77_03160</name>
</gene>
<evidence type="ECO:0000256" key="2">
    <source>
        <dbReference type="ARBA" id="ARBA00007663"/>
    </source>
</evidence>
<evidence type="ECO:0000256" key="9">
    <source>
        <dbReference type="ARBA" id="ARBA00022840"/>
    </source>
</evidence>
<evidence type="ECO:0000256" key="6">
    <source>
        <dbReference type="ARBA" id="ARBA00022694"/>
    </source>
</evidence>
<dbReference type="InterPro" id="IPR050156">
    <property type="entry name" value="TC-AMP_synthase_SUA5"/>
</dbReference>
<dbReference type="GO" id="GO:0006450">
    <property type="term" value="P:regulation of translational fidelity"/>
    <property type="evidence" value="ECO:0007669"/>
    <property type="project" value="TreeGrafter"/>
</dbReference>
<keyword evidence="5" id="KW-0808">Transferase</keyword>
<comment type="caution">
    <text evidence="13">The sequence shown here is derived from an EMBL/GenBank/DDBJ whole genome shotgun (WGS) entry which is preliminary data.</text>
</comment>
<dbReference type="GO" id="GO:0061710">
    <property type="term" value="F:L-threonylcarbamoyladenylate synthase"/>
    <property type="evidence" value="ECO:0007669"/>
    <property type="project" value="UniProtKB-EC"/>
</dbReference>
<organism evidence="13 14">
    <name type="scientific">Apibacter adventoris</name>
    <dbReference type="NCBI Taxonomy" id="1679466"/>
    <lineage>
        <taxon>Bacteria</taxon>
        <taxon>Pseudomonadati</taxon>
        <taxon>Bacteroidota</taxon>
        <taxon>Flavobacteriia</taxon>
        <taxon>Flavobacteriales</taxon>
        <taxon>Weeksellaceae</taxon>
        <taxon>Apibacter</taxon>
    </lineage>
</organism>
<dbReference type="GO" id="GO:0000049">
    <property type="term" value="F:tRNA binding"/>
    <property type="evidence" value="ECO:0007669"/>
    <property type="project" value="TreeGrafter"/>
</dbReference>
<evidence type="ECO:0000256" key="3">
    <source>
        <dbReference type="ARBA" id="ARBA00012584"/>
    </source>
</evidence>
<dbReference type="NCBIfam" id="TIGR00057">
    <property type="entry name" value="L-threonylcarbamoyladenylate synthase"/>
    <property type="match status" value="1"/>
</dbReference>
<accession>A0A2S8AF42</accession>
<dbReference type="PANTHER" id="PTHR17490:SF16">
    <property type="entry name" value="THREONYLCARBAMOYL-AMP SYNTHASE"/>
    <property type="match status" value="1"/>
</dbReference>
<dbReference type="Pfam" id="PF01300">
    <property type="entry name" value="Sua5_yciO_yrdC"/>
    <property type="match status" value="1"/>
</dbReference>
<dbReference type="PROSITE" id="PS51163">
    <property type="entry name" value="YRDC"/>
    <property type="match status" value="1"/>
</dbReference>
<evidence type="ECO:0000256" key="8">
    <source>
        <dbReference type="ARBA" id="ARBA00022741"/>
    </source>
</evidence>
<dbReference type="InterPro" id="IPR006070">
    <property type="entry name" value="Sua5-like_dom"/>
</dbReference>
<dbReference type="EC" id="2.7.7.87" evidence="3"/>
<evidence type="ECO:0000256" key="5">
    <source>
        <dbReference type="ARBA" id="ARBA00022679"/>
    </source>
</evidence>
<keyword evidence="14" id="KW-1185">Reference proteome</keyword>
<evidence type="ECO:0000313" key="13">
    <source>
        <dbReference type="EMBL" id="PQL94176.1"/>
    </source>
</evidence>
<reference evidence="13 14" key="1">
    <citation type="submission" date="2018-02" db="EMBL/GenBank/DDBJ databases">
        <title>Genome sequences of Apibacter spp., gut symbionts of Asian honey bees.</title>
        <authorList>
            <person name="Kwong W.K."/>
            <person name="Steele M.I."/>
            <person name="Moran N.A."/>
        </authorList>
    </citation>
    <scope>NUCLEOTIDE SEQUENCE [LARGE SCALE GENOMIC DNA]</scope>
    <source>
        <strain evidence="14">wkB301</strain>
    </source>
</reference>
<keyword evidence="6" id="KW-0819">tRNA processing</keyword>
<dbReference type="GO" id="GO:0005737">
    <property type="term" value="C:cytoplasm"/>
    <property type="evidence" value="ECO:0007669"/>
    <property type="project" value="UniProtKB-SubCell"/>
</dbReference>
<name>A0A2S8AF42_9FLAO</name>
<dbReference type="PANTHER" id="PTHR17490">
    <property type="entry name" value="SUA5"/>
    <property type="match status" value="1"/>
</dbReference>
<keyword evidence="9" id="KW-0067">ATP-binding</keyword>
<comment type="similarity">
    <text evidence="2">Belongs to the SUA5 family.</text>
</comment>
<dbReference type="SUPFAM" id="SSF55821">
    <property type="entry name" value="YrdC/RibB"/>
    <property type="match status" value="1"/>
</dbReference>
<evidence type="ECO:0000256" key="1">
    <source>
        <dbReference type="ARBA" id="ARBA00004496"/>
    </source>
</evidence>
<dbReference type="Gene3D" id="3.90.870.10">
    <property type="entry name" value="DHBP synthase"/>
    <property type="match status" value="1"/>
</dbReference>
<comment type="catalytic activity">
    <reaction evidence="11">
        <text>L-threonine + hydrogencarbonate + ATP = L-threonylcarbamoyladenylate + diphosphate + H2O</text>
        <dbReference type="Rhea" id="RHEA:36407"/>
        <dbReference type="ChEBI" id="CHEBI:15377"/>
        <dbReference type="ChEBI" id="CHEBI:17544"/>
        <dbReference type="ChEBI" id="CHEBI:30616"/>
        <dbReference type="ChEBI" id="CHEBI:33019"/>
        <dbReference type="ChEBI" id="CHEBI:57926"/>
        <dbReference type="ChEBI" id="CHEBI:73682"/>
        <dbReference type="EC" id="2.7.7.87"/>
    </reaction>
</comment>
<evidence type="ECO:0000256" key="7">
    <source>
        <dbReference type="ARBA" id="ARBA00022695"/>
    </source>
</evidence>
<dbReference type="InterPro" id="IPR017945">
    <property type="entry name" value="DHBP_synth_RibB-like_a/b_dom"/>
</dbReference>
<comment type="subcellular location">
    <subcellularLocation>
        <location evidence="1">Cytoplasm</location>
    </subcellularLocation>
</comment>
<evidence type="ECO:0000256" key="10">
    <source>
        <dbReference type="ARBA" id="ARBA00029774"/>
    </source>
</evidence>
<protein>
    <recommendedName>
        <fullName evidence="10">L-threonylcarbamoyladenylate synthase</fullName>
        <ecNumber evidence="3">2.7.7.87</ecNumber>
    </recommendedName>
    <alternativeName>
        <fullName evidence="10">L-threonylcarbamoyladenylate synthase</fullName>
    </alternativeName>
</protein>